<comment type="caution">
    <text evidence="3">The sequence shown here is derived from an EMBL/GenBank/DDBJ whole genome shotgun (WGS) entry which is preliminary data.</text>
</comment>
<feature type="chain" id="PRO_5002843041" evidence="2">
    <location>
        <begin position="25"/>
        <end position="349"/>
    </location>
</feature>
<keyword evidence="4" id="KW-1185">Reference proteome</keyword>
<evidence type="ECO:0000313" key="4">
    <source>
        <dbReference type="Proteomes" id="UP000006431"/>
    </source>
</evidence>
<dbReference type="HOGENOM" id="CLU_068260_0_0_7"/>
<dbReference type="PATRIC" id="fig|929558.5.peg.2789"/>
<accession>B6BJS2</accession>
<dbReference type="STRING" id="929558.SMGD1_2799"/>
<proteinExistence type="predicted"/>
<gene>
    <name evidence="3" type="ORF">SMGD1_2799</name>
</gene>
<dbReference type="RefSeq" id="WP_008337230.1">
    <property type="nucleotide sequence ID" value="NZ_AFRZ01000001.1"/>
</dbReference>
<evidence type="ECO:0000256" key="1">
    <source>
        <dbReference type="SAM" id="MobiDB-lite"/>
    </source>
</evidence>
<feature type="signal peptide" evidence="2">
    <location>
        <begin position="1"/>
        <end position="24"/>
    </location>
</feature>
<feature type="region of interest" description="Disordered" evidence="1">
    <location>
        <begin position="60"/>
        <end position="85"/>
    </location>
</feature>
<organism evidence="3 4">
    <name type="scientific">Sulfurimonas gotlandica (strain DSM 19862 / JCM 16533 / GD1)</name>
    <dbReference type="NCBI Taxonomy" id="929558"/>
    <lineage>
        <taxon>Bacteria</taxon>
        <taxon>Pseudomonadati</taxon>
        <taxon>Campylobacterota</taxon>
        <taxon>Epsilonproteobacteria</taxon>
        <taxon>Campylobacterales</taxon>
        <taxon>Sulfurimonadaceae</taxon>
        <taxon>Sulfurimonas</taxon>
    </lineage>
</organism>
<dbReference type="AlphaFoldDB" id="B6BJS2"/>
<name>B6BJS2_SULGG</name>
<dbReference type="EMBL" id="AFRZ01000001">
    <property type="protein sequence ID" value="EHP31321.1"/>
    <property type="molecule type" value="Genomic_DNA"/>
</dbReference>
<reference evidence="3 4" key="1">
    <citation type="journal article" date="2012" name="Proc. Natl. Acad. Sci. U.S.A.">
        <title>Genome and physiology of a model Epsilonproteobacterium responsible for sulfide detoxification in marine oxygen depletion zones.</title>
        <authorList>
            <person name="Grote J."/>
            <person name="Schott T."/>
            <person name="Bruckner C.G."/>
            <person name="Glockner F.O."/>
            <person name="Jost G."/>
            <person name="Teeling H."/>
            <person name="Labrenz M."/>
            <person name="Jurgens K."/>
        </authorList>
    </citation>
    <scope>NUCLEOTIDE SEQUENCE [LARGE SCALE GENOMIC DNA]</scope>
    <source>
        <strain evidence="3 4">GD1</strain>
    </source>
</reference>
<keyword evidence="2" id="KW-0732">Signal</keyword>
<protein>
    <submittedName>
        <fullName evidence="3">Uncharacterized protein</fullName>
    </submittedName>
</protein>
<accession>H1FU15</accession>
<dbReference type="Proteomes" id="UP000006431">
    <property type="component" value="Unassembled WGS sequence"/>
</dbReference>
<dbReference type="OrthoDB" id="9814711at2"/>
<evidence type="ECO:0000256" key="2">
    <source>
        <dbReference type="SAM" id="SignalP"/>
    </source>
</evidence>
<evidence type="ECO:0000313" key="3">
    <source>
        <dbReference type="EMBL" id="EHP31321.1"/>
    </source>
</evidence>
<sequence length="349" mass="39336">MKINSTKIILASTLICLNLSNLNANQNETITVKVPEVPKVLAKVPSVNVVTVGGTAYSNNPELEERPKKRSAIGSSHRIPPNYNKQESSQVFKDVKVGEVNNSRVSAYLQSTLIPKDELIKKLQDAGFKVLSEYKIDKKGELTSIVFTNEEITKIASKDMRGFAGSLRVLIDKSNSQISISNPLYVMKAFMQDEYNEKVAKETLDNIHSVFKDLKNSKDIVKFSRLERYQFMKNMPYYQDMTKIAVGENKLLLEKAKKSKKIVYEHHLDNGSVIIGVELSSRTSKFVKKTGYQNSGLLPYPVLIENNTAKILAPKYYIAVMYPMLSMSEFMTIATIPGAIEKDCDRVFR</sequence>